<dbReference type="eggNOG" id="COG5001">
    <property type="taxonomic scope" value="Bacteria"/>
</dbReference>
<feature type="domain" description="EAL" evidence="1">
    <location>
        <begin position="1"/>
        <end position="109"/>
    </location>
</feature>
<dbReference type="CDD" id="cd01948">
    <property type="entry name" value="EAL"/>
    <property type="match status" value="1"/>
</dbReference>
<reference evidence="2 3" key="1">
    <citation type="submission" date="2006-05" db="EMBL/GenBank/DDBJ databases">
        <authorList>
            <person name="King G."/>
            <person name="Ferriera S."/>
            <person name="Johnson J."/>
            <person name="Kravitz S."/>
            <person name="Beeson K."/>
            <person name="Sutton G."/>
            <person name="Rogers Y.-H."/>
            <person name="Friedman R."/>
            <person name="Frazier M."/>
            <person name="Venter J.C."/>
        </authorList>
    </citation>
    <scope>NUCLEOTIDE SEQUENCE [LARGE SCALE GENOMIC DNA]</scope>
    <source>
        <strain evidence="3">ATCC 25650 / DSM 13394 / JCM 20685 / NBRC 16684 / NCIMB 2208 / IAM 12614 / B1</strain>
    </source>
</reference>
<evidence type="ECO:0000313" key="3">
    <source>
        <dbReference type="Proteomes" id="UP000004848"/>
    </source>
</evidence>
<sequence>MTETGIRLSLDDFGTGYSSLTHVHKLPLDCIKVDRSFVHGIRPNTAGYGIVKSLLALSRDMGIACVVEGVETEEELSILKSLGTSEVQGYLFSRPLSEADLGRLFAKGMTLSSSTVTPDISPAAQKTAQAG</sequence>
<evidence type="ECO:0000313" key="2">
    <source>
        <dbReference type="EMBL" id="EAV46210.1"/>
    </source>
</evidence>
<dbReference type="InterPro" id="IPR001633">
    <property type="entry name" value="EAL_dom"/>
</dbReference>
<dbReference type="EMBL" id="AAUW01000001">
    <property type="protein sequence ID" value="EAV46210.1"/>
    <property type="molecule type" value="Genomic_DNA"/>
</dbReference>
<dbReference type="SMART" id="SM00052">
    <property type="entry name" value="EAL"/>
    <property type="match status" value="1"/>
</dbReference>
<dbReference type="PROSITE" id="PS50883">
    <property type="entry name" value="EAL"/>
    <property type="match status" value="1"/>
</dbReference>
<dbReference type="SUPFAM" id="SSF141868">
    <property type="entry name" value="EAL domain-like"/>
    <property type="match status" value="1"/>
</dbReference>
<dbReference type="Gene3D" id="3.20.20.450">
    <property type="entry name" value="EAL domain"/>
    <property type="match status" value="1"/>
</dbReference>
<dbReference type="InterPro" id="IPR035919">
    <property type="entry name" value="EAL_sf"/>
</dbReference>
<dbReference type="AlphaFoldDB" id="A0NMB5"/>
<dbReference type="PANTHER" id="PTHR33121">
    <property type="entry name" value="CYCLIC DI-GMP PHOSPHODIESTERASE PDEF"/>
    <property type="match status" value="1"/>
</dbReference>
<organism evidence="2 3">
    <name type="scientific">Roseibium aggregatum (strain ATCC 25650 / DSM 13394 / JCM 20685 / NBRC 16684 / NCIMB 2208 / IAM 12614 / B1)</name>
    <name type="common">Stappia aggregata</name>
    <dbReference type="NCBI Taxonomy" id="384765"/>
    <lineage>
        <taxon>Bacteria</taxon>
        <taxon>Pseudomonadati</taxon>
        <taxon>Pseudomonadota</taxon>
        <taxon>Alphaproteobacteria</taxon>
        <taxon>Hyphomicrobiales</taxon>
        <taxon>Stappiaceae</taxon>
        <taxon>Roseibium</taxon>
    </lineage>
</organism>
<comment type="caution">
    <text evidence="2">The sequence shown here is derived from an EMBL/GenBank/DDBJ whole genome shotgun (WGS) entry which is preliminary data.</text>
</comment>
<proteinExistence type="predicted"/>
<name>A0NMB5_ROSAI</name>
<evidence type="ECO:0000259" key="1">
    <source>
        <dbReference type="PROSITE" id="PS50883"/>
    </source>
</evidence>
<protein>
    <recommendedName>
        <fullName evidence="1">EAL domain-containing protein</fullName>
    </recommendedName>
</protein>
<accession>A0NMB5</accession>
<dbReference type="Proteomes" id="UP000004848">
    <property type="component" value="Unassembled WGS sequence"/>
</dbReference>
<gene>
    <name evidence="2" type="ORF">SIAM614_10288</name>
</gene>
<dbReference type="GO" id="GO:0071111">
    <property type="term" value="F:cyclic-guanylate-specific phosphodiesterase activity"/>
    <property type="evidence" value="ECO:0007669"/>
    <property type="project" value="InterPro"/>
</dbReference>
<dbReference type="PANTHER" id="PTHR33121:SF71">
    <property type="entry name" value="OXYGEN SENSOR PROTEIN DOSP"/>
    <property type="match status" value="1"/>
</dbReference>
<dbReference type="InterPro" id="IPR050706">
    <property type="entry name" value="Cyclic-di-GMP_PDE-like"/>
</dbReference>
<dbReference type="Pfam" id="PF00563">
    <property type="entry name" value="EAL"/>
    <property type="match status" value="1"/>
</dbReference>